<evidence type="ECO:0000256" key="1">
    <source>
        <dbReference type="SAM" id="MobiDB-lite"/>
    </source>
</evidence>
<reference evidence="2" key="1">
    <citation type="journal article" date="2015" name="Nature">
        <title>Complex archaea that bridge the gap between prokaryotes and eukaryotes.</title>
        <authorList>
            <person name="Spang A."/>
            <person name="Saw J.H."/>
            <person name="Jorgensen S.L."/>
            <person name="Zaremba-Niedzwiedzka K."/>
            <person name="Martijn J."/>
            <person name="Lind A.E."/>
            <person name="van Eijk R."/>
            <person name="Schleper C."/>
            <person name="Guy L."/>
            <person name="Ettema T.J."/>
        </authorList>
    </citation>
    <scope>NUCLEOTIDE SEQUENCE</scope>
</reference>
<dbReference type="EMBL" id="LAZR01042289">
    <property type="protein sequence ID" value="KKL09884.1"/>
    <property type="molecule type" value="Genomic_DNA"/>
</dbReference>
<feature type="compositionally biased region" description="Basic residues" evidence="1">
    <location>
        <begin position="282"/>
        <end position="307"/>
    </location>
</feature>
<comment type="caution">
    <text evidence="2">The sequence shown here is derived from an EMBL/GenBank/DDBJ whole genome shotgun (WGS) entry which is preliminary data.</text>
</comment>
<dbReference type="AlphaFoldDB" id="A0A0F9AJY7"/>
<accession>A0A0F9AJY7</accession>
<name>A0A0F9AJY7_9ZZZZ</name>
<protein>
    <submittedName>
        <fullName evidence="2">Uncharacterized protein</fullName>
    </submittedName>
</protein>
<feature type="non-terminal residue" evidence="2">
    <location>
        <position position="350"/>
    </location>
</feature>
<feature type="region of interest" description="Disordered" evidence="1">
    <location>
        <begin position="282"/>
        <end position="350"/>
    </location>
</feature>
<evidence type="ECO:0000313" key="2">
    <source>
        <dbReference type="EMBL" id="KKL09884.1"/>
    </source>
</evidence>
<proteinExistence type="predicted"/>
<organism evidence="2">
    <name type="scientific">marine sediment metagenome</name>
    <dbReference type="NCBI Taxonomy" id="412755"/>
    <lineage>
        <taxon>unclassified sequences</taxon>
        <taxon>metagenomes</taxon>
        <taxon>ecological metagenomes</taxon>
    </lineage>
</organism>
<gene>
    <name evidence="2" type="ORF">LCGC14_2561410</name>
</gene>
<feature type="compositionally biased region" description="Basic and acidic residues" evidence="1">
    <location>
        <begin position="335"/>
        <end position="344"/>
    </location>
</feature>
<sequence>MGSSFNHTNVRAPFIKDNVQDNDVLPMAQVMANSAPQQSLISRTSEDKQSREIVGDLQRRSITYIWIVRGRPDVAAEDKSIADFSEGKAHPYADFFFVQSVSFRHRSFGGDVNPEGLDTEPAQSWTQLTVVYVQRPCPAMFEESQTTSVVSRLEWYSRRGPLGDEATPVQLRGTLQPVSILVPVPVYTRRFLKVKLTDDRIKILDDNVGTVNRVDDTGNYPKFRGQEQSFWMFDGYKLTLLYGDPTSGSAWYEVLLIFRGDPQRFHKWFWPVADPEFEALPRRPRRAERPQRRWSRRGRHCRARTQRHRSEGEAGGRRRPGAAPPQAPAPGRCRRAAENRDPPAGRRGRS</sequence>